<accession>C7H2T7</accession>
<dbReference type="AlphaFoldDB" id="C7H2T7"/>
<keyword evidence="1" id="KW-1133">Transmembrane helix</keyword>
<dbReference type="Proteomes" id="UP000004619">
    <property type="component" value="Unassembled WGS sequence"/>
</dbReference>
<keyword evidence="1" id="KW-0472">Membrane</keyword>
<keyword evidence="1" id="KW-0812">Transmembrane</keyword>
<sequence length="189" mass="21078">MKMTTNRKLTRSFDSVKKIFLKIVIGVVLACILFVCFLYTNNEIGVTSSKLEADIRSSQKIKDDWTVDGSVSSTMAAYISYPQDLSDHSFSVYVNRPGLSFGYFFRGGGNLSGVQRGIAEYTVEGYNERAFISMNQQQVTQLEIDDGNTIQVLDIDSNKPFAIVLPISAGTITFYDVNGNTVEYWNNSL</sequence>
<evidence type="ECO:0000256" key="1">
    <source>
        <dbReference type="SAM" id="Phobius"/>
    </source>
</evidence>
<dbReference type="eggNOG" id="ENOG502Z84T">
    <property type="taxonomic scope" value="Bacteria"/>
</dbReference>
<feature type="transmembrane region" description="Helical" evidence="1">
    <location>
        <begin position="20"/>
        <end position="40"/>
    </location>
</feature>
<dbReference type="EMBL" id="ACOP02000008">
    <property type="protein sequence ID" value="EEU98000.1"/>
    <property type="molecule type" value="Genomic_DNA"/>
</dbReference>
<comment type="caution">
    <text evidence="2">The sequence shown here is derived from an EMBL/GenBank/DDBJ whole genome shotgun (WGS) entry which is preliminary data.</text>
</comment>
<keyword evidence="3" id="KW-1185">Reference proteome</keyword>
<organism evidence="2 3">
    <name type="scientific">Faecalibacterium duncaniae (strain DSM 17677 / JCM 31915 / A2-165)</name>
    <name type="common">Faecalibacterium prausnitzii</name>
    <dbReference type="NCBI Taxonomy" id="411483"/>
    <lineage>
        <taxon>Bacteria</taxon>
        <taxon>Bacillati</taxon>
        <taxon>Bacillota</taxon>
        <taxon>Clostridia</taxon>
        <taxon>Eubacteriales</taxon>
        <taxon>Oscillospiraceae</taxon>
        <taxon>Faecalibacterium</taxon>
    </lineage>
</organism>
<gene>
    <name evidence="2" type="ORF">FAEPRAA2165_00585</name>
</gene>
<protein>
    <submittedName>
        <fullName evidence="2">Uncharacterized protein</fullName>
    </submittedName>
</protein>
<dbReference type="STRING" id="411483.FAEPRAA2165_00585"/>
<evidence type="ECO:0000313" key="3">
    <source>
        <dbReference type="Proteomes" id="UP000004619"/>
    </source>
</evidence>
<proteinExistence type="predicted"/>
<evidence type="ECO:0000313" key="2">
    <source>
        <dbReference type="EMBL" id="EEU98000.1"/>
    </source>
</evidence>
<name>C7H2T7_FAED2</name>
<reference evidence="2" key="1">
    <citation type="submission" date="2009-08" db="EMBL/GenBank/DDBJ databases">
        <authorList>
            <person name="Weinstock G."/>
            <person name="Sodergren E."/>
            <person name="Clifton S."/>
            <person name="Fulton L."/>
            <person name="Fulton B."/>
            <person name="Courtney L."/>
            <person name="Fronick C."/>
            <person name="Harrison M."/>
            <person name="Strong C."/>
            <person name="Farmer C."/>
            <person name="Delahaunty K."/>
            <person name="Markovic C."/>
            <person name="Hall O."/>
            <person name="Minx P."/>
            <person name="Tomlinson C."/>
            <person name="Mitreva M."/>
            <person name="Nelson J."/>
            <person name="Hou S."/>
            <person name="Wollam A."/>
            <person name="Pepin K.H."/>
            <person name="Johnson M."/>
            <person name="Bhonagiri V."/>
            <person name="Nash W.E."/>
            <person name="Warren W."/>
            <person name="Chinwalla A."/>
            <person name="Mardis E.R."/>
            <person name="Wilson R.K."/>
        </authorList>
    </citation>
    <scope>NUCLEOTIDE SEQUENCE [LARGE SCALE GENOMIC DNA]</scope>
    <source>
        <strain evidence="2">A2-165</strain>
    </source>
</reference>
<dbReference type="HOGENOM" id="CLU_1538015_0_0_9"/>